<dbReference type="Proteomes" id="UP000796880">
    <property type="component" value="Unassembled WGS sequence"/>
</dbReference>
<reference evidence="2" key="1">
    <citation type="submission" date="2020-03" db="EMBL/GenBank/DDBJ databases">
        <title>A high-quality chromosome-level genome assembly of a woody plant with both climbing and erect habits, Rhamnella rubrinervis.</title>
        <authorList>
            <person name="Lu Z."/>
            <person name="Yang Y."/>
            <person name="Zhu X."/>
            <person name="Sun Y."/>
        </authorList>
    </citation>
    <scope>NUCLEOTIDE SEQUENCE</scope>
    <source>
        <strain evidence="2">BYM</strain>
        <tissue evidence="2">Leaf</tissue>
    </source>
</reference>
<accession>A0A8K0HQI6</accession>
<evidence type="ECO:0000256" key="1">
    <source>
        <dbReference type="SAM" id="MobiDB-lite"/>
    </source>
</evidence>
<feature type="compositionally biased region" description="Basic residues" evidence="1">
    <location>
        <begin position="153"/>
        <end position="163"/>
    </location>
</feature>
<dbReference type="AlphaFoldDB" id="A0A8K0HQI6"/>
<organism evidence="2 3">
    <name type="scientific">Rhamnella rubrinervis</name>
    <dbReference type="NCBI Taxonomy" id="2594499"/>
    <lineage>
        <taxon>Eukaryota</taxon>
        <taxon>Viridiplantae</taxon>
        <taxon>Streptophyta</taxon>
        <taxon>Embryophyta</taxon>
        <taxon>Tracheophyta</taxon>
        <taxon>Spermatophyta</taxon>
        <taxon>Magnoliopsida</taxon>
        <taxon>eudicotyledons</taxon>
        <taxon>Gunneridae</taxon>
        <taxon>Pentapetalae</taxon>
        <taxon>rosids</taxon>
        <taxon>fabids</taxon>
        <taxon>Rosales</taxon>
        <taxon>Rhamnaceae</taxon>
        <taxon>rhamnoid group</taxon>
        <taxon>Rhamneae</taxon>
        <taxon>Rhamnella</taxon>
    </lineage>
</organism>
<evidence type="ECO:0000313" key="3">
    <source>
        <dbReference type="Proteomes" id="UP000796880"/>
    </source>
</evidence>
<dbReference type="PROSITE" id="PS51257">
    <property type="entry name" value="PROKAR_LIPOPROTEIN"/>
    <property type="match status" value="1"/>
</dbReference>
<comment type="caution">
    <text evidence="2">The sequence shown here is derived from an EMBL/GenBank/DDBJ whole genome shotgun (WGS) entry which is preliminary data.</text>
</comment>
<feature type="region of interest" description="Disordered" evidence="1">
    <location>
        <begin position="1"/>
        <end position="177"/>
    </location>
</feature>
<sequence>MRRVDPPGGGPAGGGGCPQAGGPGGEPNGGGEARRRGGPVGGPARTTRTQHPGDGLCGPVEPEGRMGRWRPGAGDGWEEANAGVRAAAAAHRRARPNRWSSNRAGMEQVTRGGPMRTRSGGGPVKRRRACGGAILNPMGKKGGLEETAERREKRGRWPRRGGGRMHTAAATRTRWSK</sequence>
<feature type="compositionally biased region" description="Basic and acidic residues" evidence="1">
    <location>
        <begin position="142"/>
        <end position="152"/>
    </location>
</feature>
<evidence type="ECO:0000313" key="2">
    <source>
        <dbReference type="EMBL" id="KAF3455758.1"/>
    </source>
</evidence>
<dbReference type="EMBL" id="VOIH02000001">
    <property type="protein sequence ID" value="KAF3455758.1"/>
    <property type="molecule type" value="Genomic_DNA"/>
</dbReference>
<feature type="compositionally biased region" description="Low complexity" evidence="1">
    <location>
        <begin position="80"/>
        <end position="89"/>
    </location>
</feature>
<protein>
    <submittedName>
        <fullName evidence="2">Uncharacterized protein</fullName>
    </submittedName>
</protein>
<gene>
    <name evidence="2" type="ORF">FNV43_RR00400</name>
</gene>
<keyword evidence="3" id="KW-1185">Reference proteome</keyword>
<proteinExistence type="predicted"/>
<name>A0A8K0HQI6_9ROSA</name>
<feature type="compositionally biased region" description="Gly residues" evidence="1">
    <location>
        <begin position="10"/>
        <end position="31"/>
    </location>
</feature>